<reference evidence="1 2" key="1">
    <citation type="submission" date="2015-12" db="EMBL/GenBank/DDBJ databases">
        <authorList>
            <person name="Shamseldin A."/>
            <person name="Moawad H."/>
            <person name="Abd El-Rahim W.M."/>
            <person name="Sadowsky M.J."/>
        </authorList>
    </citation>
    <scope>NUCLEOTIDE SEQUENCE [LARGE SCALE GENOMIC DNA]</scope>
    <source>
        <strain evidence="1 2">WF1</strain>
    </source>
</reference>
<comment type="caution">
    <text evidence="1">The sequence shown here is derived from an EMBL/GenBank/DDBJ whole genome shotgun (WGS) entry which is preliminary data.</text>
</comment>
<dbReference type="AlphaFoldDB" id="A0A1V8M3S7"/>
<sequence length="206" mass="23431">MNQRTDKALQARLDLVLERIECPKFLKNDGLGNEVGFWIFDYPPKSELIVRDYLNHLTEKLSKHNHHFAHINIFQALTDMLNARGLLERTFAREKQVGADALRKTLAGPLSQDKVAKFIAEQAFKANDQSNLDFLLLSGLGNAWPLVRGHELLSALQDVMGNTPFILFYPGSYSGRDLHPFGMIESRNYYRAFKLVPEDGKSSLLK</sequence>
<gene>
    <name evidence="1" type="ORF">AU255_14055</name>
</gene>
<dbReference type="EMBL" id="LPUF01000002">
    <property type="protein sequence ID" value="OQK16219.1"/>
    <property type="molecule type" value="Genomic_DNA"/>
</dbReference>
<dbReference type="RefSeq" id="WP_080523594.1">
    <property type="nucleotide sequence ID" value="NZ_LPUF01000002.1"/>
</dbReference>
<dbReference type="Proteomes" id="UP000191980">
    <property type="component" value="Unassembled WGS sequence"/>
</dbReference>
<evidence type="ECO:0000313" key="2">
    <source>
        <dbReference type="Proteomes" id="UP000191980"/>
    </source>
</evidence>
<evidence type="ECO:0000313" key="1">
    <source>
        <dbReference type="EMBL" id="OQK16219.1"/>
    </source>
</evidence>
<protein>
    <submittedName>
        <fullName evidence="1">Cytoplasmic protein</fullName>
    </submittedName>
</protein>
<dbReference type="InterPro" id="IPR014858">
    <property type="entry name" value="BrxB"/>
</dbReference>
<dbReference type="Pfam" id="PF08747">
    <property type="entry name" value="BrxB"/>
    <property type="match status" value="1"/>
</dbReference>
<dbReference type="STRING" id="1420851.AU255_14055"/>
<organism evidence="1 2">
    <name type="scientific">Methyloprofundus sedimenti</name>
    <dbReference type="NCBI Taxonomy" id="1420851"/>
    <lineage>
        <taxon>Bacteria</taxon>
        <taxon>Pseudomonadati</taxon>
        <taxon>Pseudomonadota</taxon>
        <taxon>Gammaproteobacteria</taxon>
        <taxon>Methylococcales</taxon>
        <taxon>Methylococcaceae</taxon>
        <taxon>Methyloprofundus</taxon>
    </lineage>
</organism>
<accession>A0A1V8M3S7</accession>
<keyword evidence="2" id="KW-1185">Reference proteome</keyword>
<name>A0A1V8M3S7_9GAMM</name>
<proteinExistence type="predicted"/>
<dbReference type="OrthoDB" id="1093513at2"/>